<feature type="chain" id="PRO_5017637763" description="Lipoprotein" evidence="1">
    <location>
        <begin position="25"/>
        <end position="201"/>
    </location>
</feature>
<organism evidence="2 3">
    <name type="scientific">Pontibacter diazotrophicus</name>
    <dbReference type="NCBI Taxonomy" id="1400979"/>
    <lineage>
        <taxon>Bacteria</taxon>
        <taxon>Pseudomonadati</taxon>
        <taxon>Bacteroidota</taxon>
        <taxon>Cytophagia</taxon>
        <taxon>Cytophagales</taxon>
        <taxon>Hymenobacteraceae</taxon>
        <taxon>Pontibacter</taxon>
    </lineage>
</organism>
<proteinExistence type="predicted"/>
<evidence type="ECO:0000313" key="2">
    <source>
        <dbReference type="EMBL" id="RDV11944.1"/>
    </source>
</evidence>
<gene>
    <name evidence="2" type="ORF">DXT99_23260</name>
</gene>
<dbReference type="AlphaFoldDB" id="A0A3D8L3E7"/>
<feature type="signal peptide" evidence="1">
    <location>
        <begin position="1"/>
        <end position="24"/>
    </location>
</feature>
<dbReference type="OrthoDB" id="652507at2"/>
<comment type="caution">
    <text evidence="2">The sequence shown here is derived from an EMBL/GenBank/DDBJ whole genome shotgun (WGS) entry which is preliminary data.</text>
</comment>
<evidence type="ECO:0000313" key="3">
    <source>
        <dbReference type="Proteomes" id="UP000256708"/>
    </source>
</evidence>
<dbReference type="RefSeq" id="WP_115567991.1">
    <property type="nucleotide sequence ID" value="NZ_QRGR01000036.1"/>
</dbReference>
<name>A0A3D8L3E7_9BACT</name>
<sequence length="201" mass="22623">MLPFFKKRCLAGALILSCALQSCQLITGQEQEPKTTVYTIKKGTHDALRAFAADPDFVKVLSTERVRFSVIFDSTAVYATKDPANQRDMNKLYGLSDCSSDHHTNSVRFGWRWYGERLEVHAYTYRNKVRESAFIGYVTLGKPSACEIRLEDQAYVLTMDGKSVSLPRNCNGKGEGYQLYPYFGGDEAAPHDITISIQELL</sequence>
<evidence type="ECO:0000256" key="1">
    <source>
        <dbReference type="SAM" id="SignalP"/>
    </source>
</evidence>
<dbReference type="EMBL" id="QRGR01000036">
    <property type="protein sequence ID" value="RDV11944.1"/>
    <property type="molecule type" value="Genomic_DNA"/>
</dbReference>
<keyword evidence="3" id="KW-1185">Reference proteome</keyword>
<evidence type="ECO:0008006" key="4">
    <source>
        <dbReference type="Google" id="ProtNLM"/>
    </source>
</evidence>
<dbReference type="PROSITE" id="PS51257">
    <property type="entry name" value="PROKAR_LIPOPROTEIN"/>
    <property type="match status" value="1"/>
</dbReference>
<protein>
    <recommendedName>
        <fullName evidence="4">Lipoprotein</fullName>
    </recommendedName>
</protein>
<accession>A0A3D8L3E7</accession>
<dbReference type="Proteomes" id="UP000256708">
    <property type="component" value="Unassembled WGS sequence"/>
</dbReference>
<keyword evidence="1" id="KW-0732">Signal</keyword>
<reference evidence="3" key="1">
    <citation type="submission" date="2018-08" db="EMBL/GenBank/DDBJ databases">
        <authorList>
            <person name="Liu Z.-W."/>
            <person name="Du Z.-J."/>
        </authorList>
    </citation>
    <scope>NUCLEOTIDE SEQUENCE [LARGE SCALE GENOMIC DNA]</scope>
    <source>
        <strain evidence="3">H4X</strain>
    </source>
</reference>